<protein>
    <recommendedName>
        <fullName evidence="9">EGF-like domain-containing protein</fullName>
    </recommendedName>
</protein>
<dbReference type="EMBL" id="JADDUC020000006">
    <property type="protein sequence ID" value="KAI1238034.1"/>
    <property type="molecule type" value="Genomic_DNA"/>
</dbReference>
<sequence>MGFGHFPDVGVVAVLSDILNSPSEYPKYLDHECLPRLTEPSGYVTDGPGNYKYKTKCTWLIEGSGLIVPEKDSNETVPEVVATSGYALLHFFSDAAYNLTGFNITYNFNMCPNNCSGQGECRLNSSTKALQCECAEHWKGEACDIPYCPESCGAPERGQCNLNGSKTCLCSAGWQGPGCSIPLPANQSFWTREEYTLPKLPRASHKAVIHDNKMWIVGGYVFNHSDSQKVLAYDLISEEWLPLNSSVNSVEMRYGHSLALHEDNIYMYGGKIDATGNVSSQLWVLHIPRQSWAALTPKAKEQYAVVGHSAHIVTLQDNSTVMLVLFGHCPLYGYISNVQEYNLVTNTWSILQTSGALVQGGYGHSSVYDPNTRSIYIHGGYKAFSANKYRLADDLYKYEVDSPCQCNGHSKCVNESICEKCENLTTGRHCETCISGYYGDPTNGGTTILKDSRFFRYLHTAVIVSGTMLVFGGNTHNDTSMSHGAKCFSSDFMAYDIACKCNGHASVCNTNTGKCFCTTKGIKGDEYTLLIDYQFTFSLSQEDDRYYTAINFVATPEEQNRDLDMFINASKNFNLNITWSTSFAAGTQAGEEIPVVSRTNVKEYKDSFSNEKFDFRNNPNITFFVYVSNFTWPIKIQIAFSQHSNFMDLVQFFVTFFSCFLSLLLVAAVVWKIKQSCWASRRREQLLREMQQMASRPFASINVALETDEEPPDLIGGSIKTVPKPIALEPCFGNKAAVLSVFVRLPRGLGGIPPPGQSGLAVASALVDISQQMPIAYKEKSGAIRNRKQQPPAQPGTWCTKQPPGARSLEDEVKKELQIKIKQSSFVLPQMLKEWLIGERMRLGNGKEKVWHLGGASDHLNCSDKLGLCLEAQGWAEPPCVWWCQSGDEEQGWGCHDAHPHLCRFLLAVFGTRAASPDDISAGLGTFPHSWRAELSALQSLQCAQAKMRTGKMSKDDQRQGLSEPNNVNRATRVTHKRSRLLWDVSVPCIDLHPGEGEENSYTALLQLHPS</sequence>
<evidence type="ECO:0000256" key="5">
    <source>
        <dbReference type="ARBA" id="ARBA00022989"/>
    </source>
</evidence>
<keyword evidence="6" id="KW-1015">Disulfide bond</keyword>
<keyword evidence="3 8" id="KW-0812">Transmembrane</keyword>
<dbReference type="Gene3D" id="2.120.10.80">
    <property type="entry name" value="Kelch-type beta propeller"/>
    <property type="match status" value="1"/>
</dbReference>
<dbReference type="GO" id="GO:0016020">
    <property type="term" value="C:membrane"/>
    <property type="evidence" value="ECO:0007669"/>
    <property type="project" value="UniProtKB-SubCell"/>
</dbReference>
<keyword evidence="6" id="KW-0245">EGF-like domain</keyword>
<evidence type="ECO:0000313" key="12">
    <source>
        <dbReference type="Proteomes" id="UP000618051"/>
    </source>
</evidence>
<feature type="disulfide bond" evidence="6">
    <location>
        <begin position="115"/>
        <end position="132"/>
    </location>
</feature>
<dbReference type="FunFam" id="2.10.25.10:FF:000164">
    <property type="entry name" value="Attractin like 1"/>
    <property type="match status" value="1"/>
</dbReference>
<dbReference type="EMBL" id="JADDUC010000342">
    <property type="protein sequence ID" value="KAG0114104.1"/>
    <property type="molecule type" value="Genomic_DNA"/>
</dbReference>
<name>A0A835NFZ2_9PASS</name>
<dbReference type="InterPro" id="IPR035914">
    <property type="entry name" value="Sperma_CUB_dom_sf"/>
</dbReference>
<dbReference type="PROSITE" id="PS50026">
    <property type="entry name" value="EGF_3"/>
    <property type="match status" value="1"/>
</dbReference>
<keyword evidence="12" id="KW-1185">Reference proteome</keyword>
<evidence type="ECO:0000256" key="2">
    <source>
        <dbReference type="ARBA" id="ARBA00022441"/>
    </source>
</evidence>
<dbReference type="AlphaFoldDB" id="A0A835NFZ2"/>
<evidence type="ECO:0000313" key="11">
    <source>
        <dbReference type="EMBL" id="KAI1238034.1"/>
    </source>
</evidence>
<feature type="disulfide bond" evidence="6">
    <location>
        <begin position="111"/>
        <end position="121"/>
    </location>
</feature>
<dbReference type="CDD" id="cd00055">
    <property type="entry name" value="EGF_Lam"/>
    <property type="match status" value="1"/>
</dbReference>
<reference evidence="11 12" key="2">
    <citation type="journal article" date="2021" name="J. Hered.">
        <title>Feather Gene Expression Elucidates the Developmental Basis of Plumage Iridescence in African Starlings.</title>
        <authorList>
            <person name="Rubenstein D.R."/>
            <person name="Corvelo A."/>
            <person name="MacManes M.D."/>
            <person name="Maia R."/>
            <person name="Narzisi G."/>
            <person name="Rousaki A."/>
            <person name="Vandenabeele P."/>
            <person name="Shawkey M.D."/>
            <person name="Solomon J."/>
        </authorList>
    </citation>
    <scope>NUCLEOTIDE SEQUENCE [LARGE SCALE GENOMIC DNA]</scope>
    <source>
        <strain evidence="11">SS15</strain>
    </source>
</reference>
<evidence type="ECO:0000256" key="6">
    <source>
        <dbReference type="PROSITE-ProRule" id="PRU00076"/>
    </source>
</evidence>
<feature type="region of interest" description="Disordered" evidence="7">
    <location>
        <begin position="786"/>
        <end position="807"/>
    </location>
</feature>
<proteinExistence type="predicted"/>
<dbReference type="InterPro" id="IPR051568">
    <property type="entry name" value="LZTR1/Attractin"/>
</dbReference>
<dbReference type="SMART" id="SM00180">
    <property type="entry name" value="EGF_Lam"/>
    <property type="match status" value="1"/>
</dbReference>
<evidence type="ECO:0000256" key="1">
    <source>
        <dbReference type="ARBA" id="ARBA00004167"/>
    </source>
</evidence>
<comment type="caution">
    <text evidence="10">The sequence shown here is derived from an EMBL/GenBank/DDBJ whole genome shotgun (WGS) entry which is preliminary data.</text>
</comment>
<comment type="subcellular location">
    <subcellularLocation>
        <location evidence="1">Membrane</location>
        <topology evidence="1">Single-pass membrane protein</topology>
    </subcellularLocation>
</comment>
<evidence type="ECO:0000256" key="8">
    <source>
        <dbReference type="SAM" id="Phobius"/>
    </source>
</evidence>
<feature type="region of interest" description="Disordered" evidence="7">
    <location>
        <begin position="952"/>
        <end position="973"/>
    </location>
</feature>
<dbReference type="InterPro" id="IPR056737">
    <property type="entry name" value="Beta-prop_ATRN-MKLN-like"/>
</dbReference>
<evidence type="ECO:0000256" key="3">
    <source>
        <dbReference type="ARBA" id="ARBA00022692"/>
    </source>
</evidence>
<reference evidence="11" key="3">
    <citation type="submission" date="2022-01" db="EMBL/GenBank/DDBJ databases">
        <authorList>
            <person name="Rubenstein D.R."/>
        </authorList>
    </citation>
    <scope>NUCLEOTIDE SEQUENCE</scope>
    <source>
        <strain evidence="11">SS15</strain>
        <tissue evidence="11">Liver</tissue>
    </source>
</reference>
<dbReference type="Pfam" id="PF24972">
    <property type="entry name" value="GBD_ATRN"/>
    <property type="match status" value="1"/>
</dbReference>
<keyword evidence="5 8" id="KW-1133">Transmembrane helix</keyword>
<keyword evidence="2" id="KW-0880">Kelch repeat</keyword>
<dbReference type="Proteomes" id="UP000618051">
    <property type="component" value="Unassembled WGS sequence"/>
</dbReference>
<dbReference type="FunFam" id="2.10.25.10:FF:000079">
    <property type="entry name" value="Attractin like 1"/>
    <property type="match status" value="1"/>
</dbReference>
<evidence type="ECO:0000313" key="10">
    <source>
        <dbReference type="EMBL" id="KAG0114104.1"/>
    </source>
</evidence>
<dbReference type="OrthoDB" id="9998912at2759"/>
<dbReference type="InterPro" id="IPR015915">
    <property type="entry name" value="Kelch-typ_b-propeller"/>
</dbReference>
<gene>
    <name evidence="11" type="ORF">IHE44_0012742</name>
    <name evidence="10" type="ORF">IHE44_008903</name>
</gene>
<feature type="domain" description="EGF-like" evidence="9">
    <location>
        <begin position="107"/>
        <end position="144"/>
    </location>
</feature>
<dbReference type="PANTHER" id="PTHR46376:SF3">
    <property type="entry name" value="ATTRACTIN"/>
    <property type="match status" value="1"/>
</dbReference>
<dbReference type="SUPFAM" id="SSF49854">
    <property type="entry name" value="Spermadhesin, CUB domain"/>
    <property type="match status" value="1"/>
</dbReference>
<dbReference type="SUPFAM" id="SSF57196">
    <property type="entry name" value="EGF/Laminin"/>
    <property type="match status" value="1"/>
</dbReference>
<dbReference type="InterPro" id="IPR000742">
    <property type="entry name" value="EGF"/>
</dbReference>
<dbReference type="Gene3D" id="2.10.25.10">
    <property type="entry name" value="Laminin"/>
    <property type="match status" value="2"/>
</dbReference>
<keyword evidence="8" id="KW-0472">Membrane</keyword>
<dbReference type="PANTHER" id="PTHR46376">
    <property type="entry name" value="LEUCINE-ZIPPER-LIKE TRANSCRIPTIONAL REGULATOR 1"/>
    <property type="match status" value="1"/>
</dbReference>
<dbReference type="Pfam" id="PF24981">
    <property type="entry name" value="Beta-prop_ATRN-LZTR1"/>
    <property type="match status" value="2"/>
</dbReference>
<reference evidence="10" key="1">
    <citation type="submission" date="2020-10" db="EMBL/GenBank/DDBJ databases">
        <title>Feather gene expression reveals the developmental basis of iridescence in African starlings.</title>
        <authorList>
            <person name="Rubenstein D.R."/>
        </authorList>
    </citation>
    <scope>NUCLEOTIDE SEQUENCE</scope>
    <source>
        <strain evidence="10">SS15</strain>
        <tissue evidence="10">Liver</tissue>
    </source>
</reference>
<dbReference type="GO" id="GO:0005794">
    <property type="term" value="C:Golgi apparatus"/>
    <property type="evidence" value="ECO:0007669"/>
    <property type="project" value="TreeGrafter"/>
</dbReference>
<feature type="compositionally biased region" description="Polar residues" evidence="7">
    <location>
        <begin position="960"/>
        <end position="972"/>
    </location>
</feature>
<dbReference type="PROSITE" id="PS00022">
    <property type="entry name" value="EGF_1"/>
    <property type="match status" value="2"/>
</dbReference>
<dbReference type="PROSITE" id="PS01186">
    <property type="entry name" value="EGF_2"/>
    <property type="match status" value="1"/>
</dbReference>
<dbReference type="SUPFAM" id="SSF117281">
    <property type="entry name" value="Kelch motif"/>
    <property type="match status" value="1"/>
</dbReference>
<dbReference type="InterPro" id="IPR056732">
    <property type="entry name" value="GBD_ATRN"/>
</dbReference>
<evidence type="ECO:0000256" key="7">
    <source>
        <dbReference type="SAM" id="MobiDB-lite"/>
    </source>
</evidence>
<feature type="disulfide bond" evidence="6">
    <location>
        <begin position="134"/>
        <end position="143"/>
    </location>
</feature>
<organism evidence="10">
    <name type="scientific">Lamprotornis superbus</name>
    <dbReference type="NCBI Taxonomy" id="245042"/>
    <lineage>
        <taxon>Eukaryota</taxon>
        <taxon>Metazoa</taxon>
        <taxon>Chordata</taxon>
        <taxon>Craniata</taxon>
        <taxon>Vertebrata</taxon>
        <taxon>Euteleostomi</taxon>
        <taxon>Archelosauria</taxon>
        <taxon>Archosauria</taxon>
        <taxon>Dinosauria</taxon>
        <taxon>Saurischia</taxon>
        <taxon>Theropoda</taxon>
        <taxon>Coelurosauria</taxon>
        <taxon>Aves</taxon>
        <taxon>Neognathae</taxon>
        <taxon>Neoaves</taxon>
        <taxon>Telluraves</taxon>
        <taxon>Australaves</taxon>
        <taxon>Passeriformes</taxon>
        <taxon>Sturnidae</taxon>
        <taxon>Lamprotornis</taxon>
    </lineage>
</organism>
<keyword evidence="4" id="KW-0677">Repeat</keyword>
<evidence type="ECO:0000259" key="9">
    <source>
        <dbReference type="PROSITE" id="PS50026"/>
    </source>
</evidence>
<feature type="transmembrane region" description="Helical" evidence="8">
    <location>
        <begin position="649"/>
        <end position="673"/>
    </location>
</feature>
<evidence type="ECO:0000256" key="4">
    <source>
        <dbReference type="ARBA" id="ARBA00022737"/>
    </source>
</evidence>
<dbReference type="FunFam" id="2.120.10.80:FF:000031">
    <property type="entry name" value="attractin"/>
    <property type="match status" value="1"/>
</dbReference>
<dbReference type="InterPro" id="IPR002049">
    <property type="entry name" value="LE_dom"/>
</dbReference>
<accession>A0A835NFZ2</accession>